<evidence type="ECO:0000313" key="1">
    <source>
        <dbReference type="EMBL" id="KAG5585449.1"/>
    </source>
</evidence>
<gene>
    <name evidence="1" type="ORF">H5410_045883</name>
</gene>
<keyword evidence="2" id="KW-1185">Reference proteome</keyword>
<dbReference type="EMBL" id="JACXVP010000009">
    <property type="protein sequence ID" value="KAG5585449.1"/>
    <property type="molecule type" value="Genomic_DNA"/>
</dbReference>
<feature type="non-terminal residue" evidence="1">
    <location>
        <position position="1"/>
    </location>
</feature>
<sequence>LVIPSKTGEFLKQEGTWNYPTIGELVPKYVVHVQSNLHLAYLCNQGDEALWTETNNDLKGNVEATLGLLFFQNWNSTNLNCLLKLLDGTPLLLIYGSVALMEHLKEIMVLVHQSFVAQIVVRESEICHGVWRRLVLSGYLEEIFRMSKHSFRKGNTLINHFQKIHSAEKRILNVDKYSTPYIMRHLHD</sequence>
<proteinExistence type="predicted"/>
<organism evidence="1 2">
    <name type="scientific">Solanum commersonii</name>
    <name type="common">Commerson's wild potato</name>
    <name type="synonym">Commerson's nightshade</name>
    <dbReference type="NCBI Taxonomy" id="4109"/>
    <lineage>
        <taxon>Eukaryota</taxon>
        <taxon>Viridiplantae</taxon>
        <taxon>Streptophyta</taxon>
        <taxon>Embryophyta</taxon>
        <taxon>Tracheophyta</taxon>
        <taxon>Spermatophyta</taxon>
        <taxon>Magnoliopsida</taxon>
        <taxon>eudicotyledons</taxon>
        <taxon>Gunneridae</taxon>
        <taxon>Pentapetalae</taxon>
        <taxon>asterids</taxon>
        <taxon>lamiids</taxon>
        <taxon>Solanales</taxon>
        <taxon>Solanaceae</taxon>
        <taxon>Solanoideae</taxon>
        <taxon>Solaneae</taxon>
        <taxon>Solanum</taxon>
    </lineage>
</organism>
<dbReference type="Proteomes" id="UP000824120">
    <property type="component" value="Chromosome 9"/>
</dbReference>
<evidence type="ECO:0000313" key="2">
    <source>
        <dbReference type="Proteomes" id="UP000824120"/>
    </source>
</evidence>
<name>A0A9J5XAR9_SOLCO</name>
<comment type="caution">
    <text evidence="1">The sequence shown here is derived from an EMBL/GenBank/DDBJ whole genome shotgun (WGS) entry which is preliminary data.</text>
</comment>
<protein>
    <submittedName>
        <fullName evidence="1">Uncharacterized protein</fullName>
    </submittedName>
</protein>
<accession>A0A9J5XAR9</accession>
<dbReference type="AlphaFoldDB" id="A0A9J5XAR9"/>
<reference evidence="1 2" key="1">
    <citation type="submission" date="2020-09" db="EMBL/GenBank/DDBJ databases">
        <title>De no assembly of potato wild relative species, Solanum commersonii.</title>
        <authorList>
            <person name="Cho K."/>
        </authorList>
    </citation>
    <scope>NUCLEOTIDE SEQUENCE [LARGE SCALE GENOMIC DNA]</scope>
    <source>
        <strain evidence="1">LZ3.2</strain>
        <tissue evidence="1">Leaf</tissue>
    </source>
</reference>